<dbReference type="Pfam" id="PF14054">
    <property type="entry name" value="DUF4249"/>
    <property type="match status" value="1"/>
</dbReference>
<evidence type="ECO:0000313" key="1">
    <source>
        <dbReference type="EMBL" id="MBC5994661.1"/>
    </source>
</evidence>
<comment type="caution">
    <text evidence="1">The sequence shown here is derived from an EMBL/GenBank/DDBJ whole genome shotgun (WGS) entry which is preliminary data.</text>
</comment>
<keyword evidence="2" id="KW-1185">Reference proteome</keyword>
<proteinExistence type="predicted"/>
<sequence length="383" mass="44043">MNLLNGNKLIGWLLMLLVSSCVEPFTPEVLEAPNNYLVVNGFINVNGPTTIQLLRTQNLADEGLPPAEKNATVTIETDNGESYRLSETTNGIYEIENLNLNPTHKYRLFISTSKGKKYASDFVEVKQTPAIDEVTWKPVDREVQIYVSTHDSNNNSRYYRWNYESTWHFRSAFYTNLKYENGEVLFRDENDENIYDCWKTENSTTIELSNSIRLSQDVISNYKLLTLPYNSEKIAIKYSILVKQYALTPEAYKYWETLKKNTENIGTLFDPLPSQITSNIRCLSDPQEPVIGYISASTVQEKRIFIDSKELPKDWKTFAPVCYSDTMYLSRHSVVDYFKEGYNIPINGIYPQGSPFPIGYSYASKGCVDCTVWGTNVKPDFWE</sequence>
<evidence type="ECO:0000313" key="2">
    <source>
        <dbReference type="Proteomes" id="UP000603640"/>
    </source>
</evidence>
<gene>
    <name evidence="1" type="ORF">H8S84_17580</name>
</gene>
<reference evidence="1" key="1">
    <citation type="submission" date="2020-08" db="EMBL/GenBank/DDBJ databases">
        <title>Pontibacter sp. SD6 16S ribosomal RNA gene Genome sequencing and assembly.</title>
        <authorList>
            <person name="Kang M."/>
        </authorList>
    </citation>
    <scope>NUCLEOTIDE SEQUENCE</scope>
    <source>
        <strain evidence="1">SD6</strain>
    </source>
</reference>
<dbReference type="EMBL" id="JACRVF010000005">
    <property type="protein sequence ID" value="MBC5994661.1"/>
    <property type="molecule type" value="Genomic_DNA"/>
</dbReference>
<accession>A0A923SLA4</accession>
<dbReference type="RefSeq" id="WP_187068669.1">
    <property type="nucleotide sequence ID" value="NZ_JACRVF010000005.1"/>
</dbReference>
<organism evidence="1 2">
    <name type="scientific">Pontibacter cellulosilyticus</name>
    <dbReference type="NCBI Taxonomy" id="1720253"/>
    <lineage>
        <taxon>Bacteria</taxon>
        <taxon>Pseudomonadati</taxon>
        <taxon>Bacteroidota</taxon>
        <taxon>Cytophagia</taxon>
        <taxon>Cytophagales</taxon>
        <taxon>Hymenobacteraceae</taxon>
        <taxon>Pontibacter</taxon>
    </lineage>
</organism>
<protein>
    <submittedName>
        <fullName evidence="1">DUF4249 domain-containing protein</fullName>
    </submittedName>
</protein>
<dbReference type="InterPro" id="IPR025345">
    <property type="entry name" value="DUF4249"/>
</dbReference>
<dbReference type="Proteomes" id="UP000603640">
    <property type="component" value="Unassembled WGS sequence"/>
</dbReference>
<name>A0A923SLA4_9BACT</name>
<dbReference type="AlphaFoldDB" id="A0A923SLA4"/>